<dbReference type="RefSeq" id="WP_152897938.1">
    <property type="nucleotide sequence ID" value="NZ_WHUV01000002.1"/>
</dbReference>
<dbReference type="Pfam" id="PF07690">
    <property type="entry name" value="MFS_1"/>
    <property type="match status" value="1"/>
</dbReference>
<gene>
    <name evidence="7" type="ORF">GDH07_14135</name>
</gene>
<feature type="transmembrane region" description="Helical" evidence="5">
    <location>
        <begin position="202"/>
        <end position="219"/>
    </location>
</feature>
<dbReference type="InterPro" id="IPR005829">
    <property type="entry name" value="Sugar_transporter_CS"/>
</dbReference>
<evidence type="ECO:0000259" key="6">
    <source>
        <dbReference type="PROSITE" id="PS50850"/>
    </source>
</evidence>
<evidence type="ECO:0000256" key="2">
    <source>
        <dbReference type="ARBA" id="ARBA00022692"/>
    </source>
</evidence>
<dbReference type="GO" id="GO:0022857">
    <property type="term" value="F:transmembrane transporter activity"/>
    <property type="evidence" value="ECO:0007669"/>
    <property type="project" value="InterPro"/>
</dbReference>
<dbReference type="SUPFAM" id="SSF103473">
    <property type="entry name" value="MFS general substrate transporter"/>
    <property type="match status" value="1"/>
</dbReference>
<feature type="transmembrane region" description="Helical" evidence="5">
    <location>
        <begin position="322"/>
        <end position="346"/>
    </location>
</feature>
<dbReference type="Gene3D" id="1.20.1720.10">
    <property type="entry name" value="Multidrug resistance protein D"/>
    <property type="match status" value="2"/>
</dbReference>
<dbReference type="InterPro" id="IPR020846">
    <property type="entry name" value="MFS_dom"/>
</dbReference>
<evidence type="ECO:0000256" key="4">
    <source>
        <dbReference type="ARBA" id="ARBA00023136"/>
    </source>
</evidence>
<protein>
    <submittedName>
        <fullName evidence="7">MFS transporter</fullName>
    </submittedName>
</protein>
<dbReference type="Proteomes" id="UP000486534">
    <property type="component" value="Unassembled WGS sequence"/>
</dbReference>
<dbReference type="PANTHER" id="PTHR42718">
    <property type="entry name" value="MAJOR FACILITATOR SUPERFAMILY MULTIDRUG TRANSPORTER MFSC"/>
    <property type="match status" value="1"/>
</dbReference>
<dbReference type="GO" id="GO:0016020">
    <property type="term" value="C:membrane"/>
    <property type="evidence" value="ECO:0007669"/>
    <property type="project" value="UniProtKB-SubCell"/>
</dbReference>
<reference evidence="7 8" key="1">
    <citation type="submission" date="2019-10" db="EMBL/GenBank/DDBJ databases">
        <title>Pseudomonas dajingensis sp. nov., isolated from the profound head ulcers of farmed Murray cod (Maccullochella peelii peelii).</title>
        <authorList>
            <person name="Liu Y."/>
        </authorList>
    </citation>
    <scope>NUCLEOTIDE SEQUENCE [LARGE SCALE GENOMIC DNA]</scope>
    <source>
        <strain evidence="7 8">MC042</strain>
    </source>
</reference>
<name>A0A7X1U519_9PSED</name>
<comment type="subcellular location">
    <subcellularLocation>
        <location evidence="1">Membrane</location>
        <topology evidence="1">Multi-pass membrane protein</topology>
    </subcellularLocation>
</comment>
<feature type="transmembrane region" description="Helical" evidence="5">
    <location>
        <begin position="107"/>
        <end position="125"/>
    </location>
</feature>
<dbReference type="PROSITE" id="PS00216">
    <property type="entry name" value="SUGAR_TRANSPORT_1"/>
    <property type="match status" value="1"/>
</dbReference>
<feature type="domain" description="Major facilitator superfamily (MFS) profile" evidence="6">
    <location>
        <begin position="12"/>
        <end position="496"/>
    </location>
</feature>
<dbReference type="EMBL" id="WHUV01000002">
    <property type="protein sequence ID" value="MQA54451.1"/>
    <property type="molecule type" value="Genomic_DNA"/>
</dbReference>
<feature type="transmembrane region" description="Helical" evidence="5">
    <location>
        <begin position="78"/>
        <end position="95"/>
    </location>
</feature>
<feature type="transmembrane region" description="Helical" evidence="5">
    <location>
        <begin position="161"/>
        <end position="181"/>
    </location>
</feature>
<keyword evidence="3 5" id="KW-1133">Transmembrane helix</keyword>
<evidence type="ECO:0000313" key="8">
    <source>
        <dbReference type="Proteomes" id="UP000486534"/>
    </source>
</evidence>
<keyword evidence="2 5" id="KW-0812">Transmembrane</keyword>
<dbReference type="PROSITE" id="PS50850">
    <property type="entry name" value="MFS"/>
    <property type="match status" value="1"/>
</dbReference>
<dbReference type="InterPro" id="IPR036259">
    <property type="entry name" value="MFS_trans_sf"/>
</dbReference>
<organism evidence="7 8">
    <name type="scientific">Pseudomonas piscis</name>
    <dbReference type="NCBI Taxonomy" id="2614538"/>
    <lineage>
        <taxon>Bacteria</taxon>
        <taxon>Pseudomonadati</taxon>
        <taxon>Pseudomonadota</taxon>
        <taxon>Gammaproteobacteria</taxon>
        <taxon>Pseudomonadales</taxon>
        <taxon>Pseudomonadaceae</taxon>
        <taxon>Pseudomonas</taxon>
    </lineage>
</organism>
<proteinExistence type="predicted"/>
<dbReference type="PRINTS" id="PR01036">
    <property type="entry name" value="TCRTETB"/>
</dbReference>
<dbReference type="AlphaFoldDB" id="A0A7X1U519"/>
<sequence length="504" mass="52060">MSSSTATDRYWILFAVCAAGLILPLEYTGPAMALPAIEHALGGGPVALAWVINAFALSFGSSVMLAGTLADRYGRKRIFVLGMAGFTALSLLIGFCREVWLLDLLRGLQGFAAALAMAAGAAALAQAFEGRARTRAFSLLGSAFGLGLASGPVIAGALVQLAGWQSIFLLGAVIGGAVLIFGVPRMQESRDPGAQALDKPGIFTFSTFLVLLTFAIMQIPQDGLGSLRVLGLLVGAALSLGLFIHIELRHRRPMLDLSLFGYRRFIGIQLLPVATAVCFIVLLILLPLRLIGIEGLGPWRAGAMMIALSAPMAVVPFVAGLLVRWCSAASLSCLGLVIAAGGLLWLSQVPVGQPAMALLWPLLVIGIGTGLPWGLMDDLSVSVVPVERAGMATGIFTTMRACAEAICVAAGLALLKDLLAGGLASGLPGYGPSAVAAAATALAMGDGAVLPTLADALSQPLLWQLYSQAFAQLLQVMAAITLVAACCCALALRQPRTLGCPSRS</sequence>
<evidence type="ECO:0000256" key="3">
    <source>
        <dbReference type="ARBA" id="ARBA00022989"/>
    </source>
</evidence>
<feature type="transmembrane region" description="Helical" evidence="5">
    <location>
        <begin position="43"/>
        <end position="66"/>
    </location>
</feature>
<feature type="transmembrane region" description="Helical" evidence="5">
    <location>
        <begin position="358"/>
        <end position="375"/>
    </location>
</feature>
<accession>A0A7X1U519</accession>
<evidence type="ECO:0000313" key="7">
    <source>
        <dbReference type="EMBL" id="MQA54451.1"/>
    </source>
</evidence>
<evidence type="ECO:0000256" key="5">
    <source>
        <dbReference type="SAM" id="Phobius"/>
    </source>
</evidence>
<feature type="transmembrane region" description="Helical" evidence="5">
    <location>
        <begin position="470"/>
        <end position="492"/>
    </location>
</feature>
<comment type="caution">
    <text evidence="7">The sequence shown here is derived from an EMBL/GenBank/DDBJ whole genome shotgun (WGS) entry which is preliminary data.</text>
</comment>
<evidence type="ECO:0000256" key="1">
    <source>
        <dbReference type="ARBA" id="ARBA00004141"/>
    </source>
</evidence>
<dbReference type="PANTHER" id="PTHR42718:SF49">
    <property type="entry name" value="EXPORT PROTEIN"/>
    <property type="match status" value="1"/>
</dbReference>
<keyword evidence="4 5" id="KW-0472">Membrane</keyword>
<dbReference type="CDD" id="cd17321">
    <property type="entry name" value="MFS_MMR_MDR_like"/>
    <property type="match status" value="1"/>
</dbReference>
<feature type="transmembrane region" description="Helical" evidence="5">
    <location>
        <begin position="225"/>
        <end position="244"/>
    </location>
</feature>
<feature type="transmembrane region" description="Helical" evidence="5">
    <location>
        <begin position="265"/>
        <end position="286"/>
    </location>
</feature>
<dbReference type="InterPro" id="IPR011701">
    <property type="entry name" value="MFS"/>
</dbReference>
<feature type="transmembrane region" description="Helical" evidence="5">
    <location>
        <begin position="137"/>
        <end position="155"/>
    </location>
</feature>